<sequence length="258" mass="28701">MFRPPLLPLLLSGCLGLHAQVSLAANVSNTDKLVQQWLSLEQQSAALEQEWQQTEPLLQQRLQLLRAEKKQLQSLLAHKQQDAGSVEEKRAQLLETQNQLEQDQAKTQKQLAVLTQALAALQPQLPPPLAQQWQKEQSALNKTESSSQLQVALAQLSQLLEFDQRISVNEDTLKAPEGQQVVVKQLFLGASYAWFASQDGSFSGTGRSIDGRWQWSFNNTLPSQAILDAIAMFEKRRAADFIQLPIVLSATEPEGAAQ</sequence>
<keyword evidence="2" id="KW-0732">Signal</keyword>
<proteinExistence type="predicted"/>
<evidence type="ECO:0000313" key="3">
    <source>
        <dbReference type="EMBL" id="BCD97485.1"/>
    </source>
</evidence>
<keyword evidence="4" id="KW-1185">Reference proteome</keyword>
<dbReference type="EMBL" id="AP023086">
    <property type="protein sequence ID" value="BCD97485.1"/>
    <property type="molecule type" value="Genomic_DNA"/>
</dbReference>
<dbReference type="KEGG" id="marq:MARGE09_P1686"/>
<dbReference type="Pfam" id="PF11932">
    <property type="entry name" value="DUF3450"/>
    <property type="match status" value="1"/>
</dbReference>
<keyword evidence="1" id="KW-0175">Coiled coil</keyword>
<dbReference type="Proteomes" id="UP001320119">
    <property type="component" value="Chromosome"/>
</dbReference>
<accession>A0AAN2BK07</accession>
<reference evidence="3 4" key="1">
    <citation type="journal article" date="2022" name="IScience">
        <title>An ultrasensitive nanofiber-based assay for enzymatic hydrolysis and deep-sea microbial degradation of cellulose.</title>
        <authorList>
            <person name="Tsudome M."/>
            <person name="Tachioka M."/>
            <person name="Miyazaki M."/>
            <person name="Uchimura K."/>
            <person name="Tsuda M."/>
            <person name="Takaki Y."/>
            <person name="Deguchi S."/>
        </authorList>
    </citation>
    <scope>NUCLEOTIDE SEQUENCE [LARGE SCALE GENOMIC DNA]</scope>
    <source>
        <strain evidence="3 4">GE09</strain>
    </source>
</reference>
<gene>
    <name evidence="3" type="ORF">MARGE09_P1686</name>
</gene>
<protein>
    <recommendedName>
        <fullName evidence="5">DUF3450 family protein</fullName>
    </recommendedName>
</protein>
<feature type="coiled-coil region" evidence="1">
    <location>
        <begin position="62"/>
        <end position="117"/>
    </location>
</feature>
<evidence type="ECO:0008006" key="5">
    <source>
        <dbReference type="Google" id="ProtNLM"/>
    </source>
</evidence>
<dbReference type="AlphaFoldDB" id="A0AAN2BK07"/>
<feature type="signal peptide" evidence="2">
    <location>
        <begin position="1"/>
        <end position="24"/>
    </location>
</feature>
<evidence type="ECO:0000313" key="4">
    <source>
        <dbReference type="Proteomes" id="UP001320119"/>
    </source>
</evidence>
<dbReference type="InterPro" id="IPR016866">
    <property type="entry name" value="UCP028069"/>
</dbReference>
<dbReference type="RefSeq" id="WP_236986953.1">
    <property type="nucleotide sequence ID" value="NZ_AP023086.1"/>
</dbReference>
<feature type="chain" id="PRO_5042905557" description="DUF3450 family protein" evidence="2">
    <location>
        <begin position="25"/>
        <end position="258"/>
    </location>
</feature>
<organism evidence="3 4">
    <name type="scientific">Marinagarivorans cellulosilyticus</name>
    <dbReference type="NCBI Taxonomy" id="2721545"/>
    <lineage>
        <taxon>Bacteria</taxon>
        <taxon>Pseudomonadati</taxon>
        <taxon>Pseudomonadota</taxon>
        <taxon>Gammaproteobacteria</taxon>
        <taxon>Cellvibrionales</taxon>
        <taxon>Cellvibrionaceae</taxon>
        <taxon>Marinagarivorans</taxon>
    </lineage>
</organism>
<evidence type="ECO:0000256" key="2">
    <source>
        <dbReference type="SAM" id="SignalP"/>
    </source>
</evidence>
<name>A0AAN2BK07_9GAMM</name>
<evidence type="ECO:0000256" key="1">
    <source>
        <dbReference type="SAM" id="Coils"/>
    </source>
</evidence>